<keyword evidence="5" id="KW-1185">Reference proteome</keyword>
<proteinExistence type="inferred from homology"/>
<name>A0ABP7REL5_9SPHN</name>
<keyword evidence="2" id="KW-0809">Transit peptide</keyword>
<dbReference type="RefSeq" id="WP_344708255.1">
    <property type="nucleotide sequence ID" value="NZ_BAAAZD010000001.1"/>
</dbReference>
<evidence type="ECO:0000256" key="2">
    <source>
        <dbReference type="ARBA" id="ARBA00022946"/>
    </source>
</evidence>
<protein>
    <submittedName>
        <fullName evidence="4">ATPase</fullName>
    </submittedName>
</protein>
<dbReference type="Pfam" id="PF07542">
    <property type="entry name" value="ATP12"/>
    <property type="match status" value="1"/>
</dbReference>
<dbReference type="Gene3D" id="3.30.2180.10">
    <property type="entry name" value="ATP12-like"/>
    <property type="match status" value="1"/>
</dbReference>
<comment type="similarity">
    <text evidence="1">Belongs to the ATP12 family.</text>
</comment>
<dbReference type="EMBL" id="BAAAZD010000001">
    <property type="protein sequence ID" value="GAA3996361.1"/>
    <property type="molecule type" value="Genomic_DNA"/>
</dbReference>
<accession>A0ABP7REL5</accession>
<comment type="caution">
    <text evidence="4">The sequence shown here is derived from an EMBL/GenBank/DDBJ whole genome shotgun (WGS) entry which is preliminary data.</text>
</comment>
<dbReference type="PANTHER" id="PTHR21013">
    <property type="entry name" value="ATP SYNTHASE MITOCHONDRIAL F1 COMPLEX ASSEMBLY FACTOR 2/ATP12 PROTEIN, MITOCHONDRIAL PRECURSOR"/>
    <property type="match status" value="1"/>
</dbReference>
<dbReference type="InterPro" id="IPR011419">
    <property type="entry name" value="ATP12_ATP_synth-F1-assembly"/>
</dbReference>
<evidence type="ECO:0000256" key="3">
    <source>
        <dbReference type="ARBA" id="ARBA00023186"/>
    </source>
</evidence>
<dbReference type="InterPro" id="IPR042272">
    <property type="entry name" value="ATP12_ATP_synth-F1-assembly_N"/>
</dbReference>
<dbReference type="Proteomes" id="UP001501310">
    <property type="component" value="Unassembled WGS sequence"/>
</dbReference>
<evidence type="ECO:0000313" key="5">
    <source>
        <dbReference type="Proteomes" id="UP001501310"/>
    </source>
</evidence>
<gene>
    <name evidence="4" type="ORF">GCM10022211_01560</name>
</gene>
<dbReference type="InterPro" id="IPR023335">
    <property type="entry name" value="ATP12_ortho_dom_sf"/>
</dbReference>
<keyword evidence="3" id="KW-0143">Chaperone</keyword>
<organism evidence="4 5">
    <name type="scientific">Sphingomonas humi</name>
    <dbReference type="NCBI Taxonomy" id="335630"/>
    <lineage>
        <taxon>Bacteria</taxon>
        <taxon>Pseudomonadati</taxon>
        <taxon>Pseudomonadota</taxon>
        <taxon>Alphaproteobacteria</taxon>
        <taxon>Sphingomonadales</taxon>
        <taxon>Sphingomonadaceae</taxon>
        <taxon>Sphingomonas</taxon>
    </lineage>
</organism>
<dbReference type="Gene3D" id="1.10.3580.10">
    <property type="entry name" value="ATP12 ATPase"/>
    <property type="match status" value="1"/>
</dbReference>
<evidence type="ECO:0000256" key="1">
    <source>
        <dbReference type="ARBA" id="ARBA00008231"/>
    </source>
</evidence>
<reference evidence="5" key="1">
    <citation type="journal article" date="2019" name="Int. J. Syst. Evol. Microbiol.">
        <title>The Global Catalogue of Microorganisms (GCM) 10K type strain sequencing project: providing services to taxonomists for standard genome sequencing and annotation.</title>
        <authorList>
            <consortium name="The Broad Institute Genomics Platform"/>
            <consortium name="The Broad Institute Genome Sequencing Center for Infectious Disease"/>
            <person name="Wu L."/>
            <person name="Ma J."/>
        </authorList>
    </citation>
    <scope>NUCLEOTIDE SEQUENCE [LARGE SCALE GENOMIC DNA]</scope>
    <source>
        <strain evidence="5">JCM 16603</strain>
    </source>
</reference>
<dbReference type="SUPFAM" id="SSF160909">
    <property type="entry name" value="ATP12-like"/>
    <property type="match status" value="1"/>
</dbReference>
<sequence>MKRFWKQAEAVAADDGRWRIELDGRPLRTPARAMLLLPGAELAAAAAAEWQSAGETVDPRAMPLTGLANAAVDHVQPDPAAFADSLARYAVSDLLCYRADSPDKLIAVQAAAWDPLLQWARRRFDIDFRVTQGIAPVDQPRETIERLTQAVHAQDPFRLAALSPLITIGGSLVVGLALLEGATSVDQAWSAVSLDERWQLEQWGADEEAEKTLALREADFRSGACFLSLLPDAA</sequence>
<dbReference type="PANTHER" id="PTHR21013:SF10">
    <property type="entry name" value="ATP SYNTHASE MITOCHONDRIAL F1 COMPLEX ASSEMBLY FACTOR 2"/>
    <property type="match status" value="1"/>
</dbReference>
<evidence type="ECO:0000313" key="4">
    <source>
        <dbReference type="EMBL" id="GAA3996361.1"/>
    </source>
</evidence>